<proteinExistence type="predicted"/>
<evidence type="ECO:0000256" key="1">
    <source>
        <dbReference type="SAM" id="MobiDB-lite"/>
    </source>
</evidence>
<comment type="caution">
    <text evidence="2">The sequence shown here is derived from an EMBL/GenBank/DDBJ whole genome shotgun (WGS) entry which is preliminary data.</text>
</comment>
<reference evidence="2 3" key="1">
    <citation type="submission" date="2019-08" db="EMBL/GenBank/DDBJ databases">
        <title>Archaea genome.</title>
        <authorList>
            <person name="Kajale S."/>
            <person name="Shouche Y."/>
            <person name="Deshpande N."/>
            <person name="Sharma A."/>
        </authorList>
    </citation>
    <scope>NUCLEOTIDE SEQUENCE [LARGE SCALE GENOMIC DNA]</scope>
    <source>
        <strain evidence="2 3">ESP3B_9</strain>
    </source>
</reference>
<accession>A0A5D5AIW4</accession>
<dbReference type="SUPFAM" id="SSF52540">
    <property type="entry name" value="P-loop containing nucleoside triphosphate hydrolases"/>
    <property type="match status" value="1"/>
</dbReference>
<dbReference type="InterPro" id="IPR027417">
    <property type="entry name" value="P-loop_NTPase"/>
</dbReference>
<protein>
    <submittedName>
        <fullName evidence="2">Uncharacterized protein</fullName>
    </submittedName>
</protein>
<keyword evidence="3" id="KW-1185">Reference proteome</keyword>
<dbReference type="Proteomes" id="UP000324104">
    <property type="component" value="Unassembled WGS sequence"/>
</dbReference>
<evidence type="ECO:0000313" key="2">
    <source>
        <dbReference type="EMBL" id="TYT61798.1"/>
    </source>
</evidence>
<feature type="region of interest" description="Disordered" evidence="1">
    <location>
        <begin position="243"/>
        <end position="269"/>
    </location>
</feature>
<dbReference type="AlphaFoldDB" id="A0A5D5AIW4"/>
<dbReference type="RefSeq" id="WP_149081589.1">
    <property type="nucleotide sequence ID" value="NZ_VTAW01000013.1"/>
</dbReference>
<evidence type="ECO:0000313" key="3">
    <source>
        <dbReference type="Proteomes" id="UP000324104"/>
    </source>
</evidence>
<name>A0A5D5AIW4_9EURY</name>
<dbReference type="EMBL" id="VTAW01000013">
    <property type="protein sequence ID" value="TYT61798.1"/>
    <property type="molecule type" value="Genomic_DNA"/>
</dbReference>
<sequence length="371" mass="40368">MTDKSNAYASAELASTLRGDEVSEPIRPYAGLVDDPDDLALLNYYDSILDEPVTETVIGREIIQNTATRTIDTAVRHGSVSQMKAGTGLTSNEREGSDLLSDAADELRHEGAIGLVFGSPGCGKTATTLDVAMTWKAKTGGAVIGNTSWDGFDEVVRSDAEMLEAMANIEGPVLAILDEIAQELSGFGSGNKAAEQFSDSLLFIRKKEAKHGPHAKRGSVLLVGHTRTKTAKSIRRVASFAIDKPSRSDPGRARLLESEGGKDSWMEGPTFKGLTDTAANYPEHEPSEFDIVLEDDSDDGDSGPSADDARVEEHITTAIRAVERGMSYKEVGKADKDDNDYLVPYSREWVGTKYREWRDDDRYTELVPKDE</sequence>
<organism evidence="2 3">
    <name type="scientific">Natrialba swarupiae</name>
    <dbReference type="NCBI Taxonomy" id="2448032"/>
    <lineage>
        <taxon>Archaea</taxon>
        <taxon>Methanobacteriati</taxon>
        <taxon>Methanobacteriota</taxon>
        <taxon>Stenosarchaea group</taxon>
        <taxon>Halobacteria</taxon>
        <taxon>Halobacteriales</taxon>
        <taxon>Natrialbaceae</taxon>
        <taxon>Natrialba</taxon>
    </lineage>
</organism>
<gene>
    <name evidence="2" type="ORF">FYC77_11170</name>
</gene>
<feature type="compositionally biased region" description="Basic and acidic residues" evidence="1">
    <location>
        <begin position="244"/>
        <end position="265"/>
    </location>
</feature>